<feature type="domain" description="FIST" evidence="1">
    <location>
        <begin position="21"/>
        <end position="194"/>
    </location>
</feature>
<dbReference type="Pfam" id="PF10442">
    <property type="entry name" value="FIST_C"/>
    <property type="match status" value="1"/>
</dbReference>
<dbReference type="SMART" id="SM00897">
    <property type="entry name" value="FIST"/>
    <property type="match status" value="1"/>
</dbReference>
<dbReference type="InterPro" id="IPR013702">
    <property type="entry name" value="FIST_domain_N"/>
</dbReference>
<accession>A0A3N1PQI6</accession>
<protein>
    <recommendedName>
        <fullName evidence="5">FIST-like protein</fullName>
    </recommendedName>
</protein>
<evidence type="ECO:0000259" key="2">
    <source>
        <dbReference type="SMART" id="SM01204"/>
    </source>
</evidence>
<dbReference type="InterPro" id="IPR019494">
    <property type="entry name" value="FIST_C"/>
</dbReference>
<dbReference type="PANTHER" id="PTHR40252:SF2">
    <property type="entry name" value="BLR0328 PROTEIN"/>
    <property type="match status" value="1"/>
</dbReference>
<evidence type="ECO:0000313" key="3">
    <source>
        <dbReference type="EMBL" id="ROQ30469.1"/>
    </source>
</evidence>
<reference evidence="3 4" key="1">
    <citation type="submission" date="2018-11" db="EMBL/GenBank/DDBJ databases">
        <title>Genomic Encyclopedia of Type Strains, Phase IV (KMG-IV): sequencing the most valuable type-strain genomes for metagenomic binning, comparative biology and taxonomic classification.</title>
        <authorList>
            <person name="Goeker M."/>
        </authorList>
    </citation>
    <scope>NUCLEOTIDE SEQUENCE [LARGE SCALE GENOMIC DNA]</scope>
    <source>
        <strain evidence="3 4">DSM 21945</strain>
    </source>
</reference>
<dbReference type="AlphaFoldDB" id="A0A3N1PQI6"/>
<dbReference type="Proteomes" id="UP000268033">
    <property type="component" value="Unassembled WGS sequence"/>
</dbReference>
<name>A0A3N1PQI6_9GAMM</name>
<evidence type="ECO:0000259" key="1">
    <source>
        <dbReference type="SMART" id="SM00897"/>
    </source>
</evidence>
<comment type="caution">
    <text evidence="3">The sequence shown here is derived from an EMBL/GenBank/DDBJ whole genome shotgun (WGS) entry which is preliminary data.</text>
</comment>
<dbReference type="EMBL" id="RJUL01000001">
    <property type="protein sequence ID" value="ROQ30469.1"/>
    <property type="molecule type" value="Genomic_DNA"/>
</dbReference>
<evidence type="ECO:0000313" key="4">
    <source>
        <dbReference type="Proteomes" id="UP000268033"/>
    </source>
</evidence>
<keyword evidence="4" id="KW-1185">Reference proteome</keyword>
<dbReference type="RefSeq" id="WP_211355707.1">
    <property type="nucleotide sequence ID" value="NZ_RJUL01000001.1"/>
</dbReference>
<dbReference type="STRING" id="584787.GCA_001247655_01749"/>
<dbReference type="PANTHER" id="PTHR40252">
    <property type="entry name" value="BLR0328 PROTEIN"/>
    <property type="match status" value="1"/>
</dbReference>
<evidence type="ECO:0008006" key="5">
    <source>
        <dbReference type="Google" id="ProtNLM"/>
    </source>
</evidence>
<dbReference type="Pfam" id="PF08495">
    <property type="entry name" value="FIST"/>
    <property type="match status" value="1"/>
</dbReference>
<feature type="domain" description="FIST C-domain" evidence="2">
    <location>
        <begin position="195"/>
        <end position="326"/>
    </location>
</feature>
<gene>
    <name evidence="3" type="ORF">EDC28_101155</name>
</gene>
<sequence>MAPDSRQAAAQLVRRQPNVQGARWGLLFASGFHEAQGLFSDVQRRLGSLPLIGGSCCGIITPSGVEYGGFEAMLLLFDSEPQFNVFKQSELGQVADWQGEDFALCFFDHLAGWPATALEPLRHCTLMGASLLGDFNRQSSFLFCGDRVANDCLVAVKIPQPTQSAVSHGSVPISEPLTVTQADGQWVQRLDDKPALEVISQITGLDEAELRGAFLRHLSLGQPWQEHFSSHLIAEANAEDKSLRMATGYFPPGQQAVLMSRSADSTFVDVEQQLGGFIPNKPSFYINCAGRTGAFSGALQEEADLVRQYLGKDVVGIFSGAELASQGGESRLINWSGVLLQW</sequence>
<dbReference type="SMART" id="SM01204">
    <property type="entry name" value="FIST_C"/>
    <property type="match status" value="1"/>
</dbReference>
<proteinExistence type="predicted"/>
<organism evidence="3 4">
    <name type="scientific">Gallaecimonas pentaromativorans</name>
    <dbReference type="NCBI Taxonomy" id="584787"/>
    <lineage>
        <taxon>Bacteria</taxon>
        <taxon>Pseudomonadati</taxon>
        <taxon>Pseudomonadota</taxon>
        <taxon>Gammaproteobacteria</taxon>
        <taxon>Enterobacterales</taxon>
        <taxon>Gallaecimonadaceae</taxon>
        <taxon>Gallaecimonas</taxon>
    </lineage>
</organism>